<evidence type="ECO:0000256" key="1">
    <source>
        <dbReference type="ARBA" id="ARBA00004370"/>
    </source>
</evidence>
<comment type="caution">
    <text evidence="6">The sequence shown here is derived from an EMBL/GenBank/DDBJ whole genome shotgun (WGS) entry which is preliminary data.</text>
</comment>
<name>A0A0F5FIQ4_9HYPH</name>
<keyword evidence="2 5" id="KW-0812">Transmembrane</keyword>
<dbReference type="PATRIC" id="fig|443610.3.peg.1953"/>
<dbReference type="InterPro" id="IPR023352">
    <property type="entry name" value="MAPEG-like_dom_sf"/>
</dbReference>
<dbReference type="Proteomes" id="UP000033632">
    <property type="component" value="Unassembled WGS sequence"/>
</dbReference>
<dbReference type="Gene3D" id="1.20.120.550">
    <property type="entry name" value="Membrane associated eicosanoid/glutathione metabolism-like domain"/>
    <property type="match status" value="1"/>
</dbReference>
<keyword evidence="3 5" id="KW-1133">Transmembrane helix</keyword>
<comment type="subcellular location">
    <subcellularLocation>
        <location evidence="1">Membrane</location>
    </subcellularLocation>
</comment>
<evidence type="ECO:0008006" key="8">
    <source>
        <dbReference type="Google" id="ProtNLM"/>
    </source>
</evidence>
<accession>A0A0F5FIQ4</accession>
<dbReference type="PANTHER" id="PTHR35814">
    <property type="match status" value="1"/>
</dbReference>
<dbReference type="OrthoDB" id="7619858at2"/>
<dbReference type="SUPFAM" id="SSF161084">
    <property type="entry name" value="MAPEG domain-like"/>
    <property type="match status" value="1"/>
</dbReference>
<dbReference type="STRING" id="443610.VE25_18220"/>
<organism evidence="6 7">
    <name type="scientific">Devosia geojensis</name>
    <dbReference type="NCBI Taxonomy" id="443610"/>
    <lineage>
        <taxon>Bacteria</taxon>
        <taxon>Pseudomonadati</taxon>
        <taxon>Pseudomonadota</taxon>
        <taxon>Alphaproteobacteria</taxon>
        <taxon>Hyphomicrobiales</taxon>
        <taxon>Devosiaceae</taxon>
        <taxon>Devosia</taxon>
    </lineage>
</organism>
<keyword evidence="7" id="KW-1185">Reference proteome</keyword>
<evidence type="ECO:0000313" key="6">
    <source>
        <dbReference type="EMBL" id="KKB08460.1"/>
    </source>
</evidence>
<keyword evidence="4 5" id="KW-0472">Membrane</keyword>
<dbReference type="AlphaFoldDB" id="A0A0F5FIQ4"/>
<evidence type="ECO:0000256" key="5">
    <source>
        <dbReference type="SAM" id="Phobius"/>
    </source>
</evidence>
<evidence type="ECO:0000256" key="3">
    <source>
        <dbReference type="ARBA" id="ARBA00022989"/>
    </source>
</evidence>
<dbReference type="RefSeq" id="WP_046110092.1">
    <property type="nucleotide sequence ID" value="NZ_JZEX01000157.1"/>
</dbReference>
<evidence type="ECO:0000256" key="2">
    <source>
        <dbReference type="ARBA" id="ARBA00022692"/>
    </source>
</evidence>
<dbReference type="InterPro" id="IPR001129">
    <property type="entry name" value="Membr-assoc_MAPEG"/>
</dbReference>
<sequence length="128" mass="13539">MSFQVTAVYASILTVWMIVLANIVSAKRGQTGISILHGDNTDLALWIRRHGNLAENLAVALLLMALCEARGLPAEWLHAMGVLLVVARIAHAAGLDSAKPAAPLRLAGGIGTQVAMLGAVVYLVWSLF</sequence>
<dbReference type="Pfam" id="PF01124">
    <property type="entry name" value="MAPEG"/>
    <property type="match status" value="1"/>
</dbReference>
<gene>
    <name evidence="6" type="ORF">VE25_18220</name>
</gene>
<evidence type="ECO:0000313" key="7">
    <source>
        <dbReference type="Proteomes" id="UP000033632"/>
    </source>
</evidence>
<feature type="transmembrane region" description="Helical" evidence="5">
    <location>
        <begin position="6"/>
        <end position="24"/>
    </location>
</feature>
<dbReference type="EMBL" id="JZEX01000157">
    <property type="protein sequence ID" value="KKB08460.1"/>
    <property type="molecule type" value="Genomic_DNA"/>
</dbReference>
<evidence type="ECO:0000256" key="4">
    <source>
        <dbReference type="ARBA" id="ARBA00023136"/>
    </source>
</evidence>
<proteinExistence type="predicted"/>
<dbReference type="PANTHER" id="PTHR35814:SF1">
    <property type="entry name" value="GLUTATHIONE S-TRANSFERASE-RELATED"/>
    <property type="match status" value="1"/>
</dbReference>
<dbReference type="GO" id="GO:0016020">
    <property type="term" value="C:membrane"/>
    <property type="evidence" value="ECO:0007669"/>
    <property type="project" value="UniProtKB-SubCell"/>
</dbReference>
<protein>
    <recommendedName>
        <fullName evidence="8">Glutathione S-transferase</fullName>
    </recommendedName>
</protein>
<reference evidence="6 7" key="1">
    <citation type="submission" date="2015-03" db="EMBL/GenBank/DDBJ databases">
        <authorList>
            <person name="Hassan Y.I."/>
            <person name="Lepp D."/>
            <person name="Li X.-Z."/>
            <person name="Zhou T."/>
        </authorList>
    </citation>
    <scope>NUCLEOTIDE SEQUENCE [LARGE SCALE GENOMIC DNA]</scope>
    <source>
        <strain evidence="6 7">BD-c194</strain>
    </source>
</reference>
<feature type="transmembrane region" description="Helical" evidence="5">
    <location>
        <begin position="106"/>
        <end position="125"/>
    </location>
</feature>